<evidence type="ECO:0000313" key="2">
    <source>
        <dbReference type="Proteomes" id="UP000051861"/>
    </source>
</evidence>
<protein>
    <submittedName>
        <fullName evidence="1">Uncharacterized protein</fullName>
    </submittedName>
</protein>
<proteinExistence type="predicted"/>
<reference evidence="1 2" key="1">
    <citation type="journal article" date="2015" name="Microbiome">
        <title>Genomic resolution of linkages in carbon, nitrogen, and sulfur cycling among widespread estuary sediment bacteria.</title>
        <authorList>
            <person name="Baker B.J."/>
            <person name="Lazar C.S."/>
            <person name="Teske A.P."/>
            <person name="Dick G.J."/>
        </authorList>
    </citation>
    <scope>NUCLEOTIDE SEQUENCE [LARGE SCALE GENOMIC DNA]</scope>
    <source>
        <strain evidence="1">DG_54_3</strain>
    </source>
</reference>
<dbReference type="Proteomes" id="UP000051861">
    <property type="component" value="Unassembled WGS sequence"/>
</dbReference>
<sequence>MIYPVNLNSQFNYPNASNKQITRIAMTPVPLEEEAGVKPAPKEYEYYEKYNLREGYSIEEILKSLKHEDPKIREKAAHEARFAFLDKEIIKADLKDLKKLKSWEQLNDLLGALRISARDSDYGVSKESKTSLAYARFILEYKGIDPKQEPLLRLPGSPGVSPIIDQKRLMQHKIFREFMIIPLNNTRDFSNEELSTIYKGLQNIPYRLLGGFYSILADKTDYDREDSRASFSRGQIEFKDNRVTLPALFHEIGLSIYKHILTEKQRALFAKLNRKARTDLENYTADYGKRGIDEDFAAMVENWGNNSKAFFNKALKQAMAEKKSILLEKVLVIAEVFAANTNVSNGYKITGNDIKRSYLKISRFNDGKLKSITFGNKTYHFVYGNDERLTKINNKIVY</sequence>
<name>A0A0S7XS77_UNCSA</name>
<dbReference type="AlphaFoldDB" id="A0A0S7XS77"/>
<organism evidence="1 2">
    <name type="scientific">candidate division WOR-1 bacterium DG_54_3</name>
    <dbReference type="NCBI Taxonomy" id="1703775"/>
    <lineage>
        <taxon>Bacteria</taxon>
        <taxon>Bacillati</taxon>
        <taxon>Saganbacteria</taxon>
    </lineage>
</organism>
<evidence type="ECO:0000313" key="1">
    <source>
        <dbReference type="EMBL" id="KPJ64748.1"/>
    </source>
</evidence>
<comment type="caution">
    <text evidence="1">The sequence shown here is derived from an EMBL/GenBank/DDBJ whole genome shotgun (WGS) entry which is preliminary data.</text>
</comment>
<dbReference type="EMBL" id="LIZX01000164">
    <property type="protein sequence ID" value="KPJ64748.1"/>
    <property type="molecule type" value="Genomic_DNA"/>
</dbReference>
<gene>
    <name evidence="1" type="ORF">AMJ44_12180</name>
</gene>
<accession>A0A0S7XS77</accession>